<evidence type="ECO:0000256" key="1">
    <source>
        <dbReference type="ARBA" id="ARBA00004651"/>
    </source>
</evidence>
<dbReference type="AlphaFoldDB" id="A0A0T9U4W5"/>
<dbReference type="STRING" id="1453495.AT01_1104"/>
<dbReference type="GO" id="GO:0005886">
    <property type="term" value="C:plasma membrane"/>
    <property type="evidence" value="ECO:0007669"/>
    <property type="project" value="UniProtKB-SubCell"/>
</dbReference>
<protein>
    <submittedName>
        <fullName evidence="9">Secretion system apparatus protein SsaU</fullName>
    </submittedName>
</protein>
<keyword evidence="6 8" id="KW-0472">Membrane</keyword>
<keyword evidence="11" id="KW-1185">Reference proteome</keyword>
<dbReference type="Proteomes" id="UP000038647">
    <property type="component" value="Unassembled WGS sequence"/>
</dbReference>
<evidence type="ECO:0000313" key="9">
    <source>
        <dbReference type="EMBL" id="CNL19920.1"/>
    </source>
</evidence>
<feature type="transmembrane region" description="Helical" evidence="8">
    <location>
        <begin position="34"/>
        <end position="63"/>
    </location>
</feature>
<feature type="compositionally biased region" description="Basic and acidic residues" evidence="7">
    <location>
        <begin position="215"/>
        <end position="233"/>
    </location>
</feature>
<reference evidence="10 11" key="1">
    <citation type="submission" date="2015-03" db="EMBL/GenBank/DDBJ databases">
        <authorList>
            <consortium name="Pathogen Informatics"/>
            <person name="Murphy D."/>
        </authorList>
    </citation>
    <scope>NUCLEOTIDE SEQUENCE [LARGE SCALE GENOMIC DNA]</scope>
    <source>
        <strain evidence="10 11">IP08791</strain>
    </source>
</reference>
<keyword evidence="5 8" id="KW-1133">Transmembrane helix</keyword>
<dbReference type="NCBIfam" id="NF009364">
    <property type="entry name" value="PRK12721.1"/>
    <property type="match status" value="1"/>
</dbReference>
<dbReference type="SUPFAM" id="SSF160544">
    <property type="entry name" value="EscU C-terminal domain-like"/>
    <property type="match status" value="1"/>
</dbReference>
<feature type="region of interest" description="Disordered" evidence="7">
    <location>
        <begin position="215"/>
        <end position="247"/>
    </location>
</feature>
<evidence type="ECO:0000256" key="2">
    <source>
        <dbReference type="ARBA" id="ARBA00010690"/>
    </source>
</evidence>
<comment type="similarity">
    <text evidence="2">Belongs to the type III secretion exporter family.</text>
</comment>
<dbReference type="PANTHER" id="PTHR30531:SF6">
    <property type="entry name" value="SECRETION SYSTEM APPARATUS PROTEIN SSAU"/>
    <property type="match status" value="1"/>
</dbReference>
<keyword evidence="4 8" id="KW-0812">Transmembrane</keyword>
<dbReference type="OrthoDB" id="9807950at2"/>
<feature type="transmembrane region" description="Helical" evidence="8">
    <location>
        <begin position="143"/>
        <end position="161"/>
    </location>
</feature>
<dbReference type="EMBL" id="CQEJ01000012">
    <property type="protein sequence ID" value="CNL19920.1"/>
    <property type="molecule type" value="Genomic_DNA"/>
</dbReference>
<dbReference type="InterPro" id="IPR029025">
    <property type="entry name" value="T3SS_substrate_exporter_C"/>
</dbReference>
<evidence type="ECO:0000256" key="4">
    <source>
        <dbReference type="ARBA" id="ARBA00022692"/>
    </source>
</evidence>
<evidence type="ECO:0000256" key="8">
    <source>
        <dbReference type="SAM" id="Phobius"/>
    </source>
</evidence>
<comment type="subcellular location">
    <subcellularLocation>
        <location evidence="1">Cell membrane</location>
        <topology evidence="1">Multi-pass membrane protein</topology>
    </subcellularLocation>
</comment>
<dbReference type="NCBIfam" id="TIGR01404">
    <property type="entry name" value="FlhB_rel_III"/>
    <property type="match status" value="1"/>
</dbReference>
<dbReference type="PANTHER" id="PTHR30531">
    <property type="entry name" value="FLAGELLAR BIOSYNTHETIC PROTEIN FLHB"/>
    <property type="match status" value="1"/>
</dbReference>
<evidence type="ECO:0000256" key="5">
    <source>
        <dbReference type="ARBA" id="ARBA00022989"/>
    </source>
</evidence>
<proteinExistence type="inferred from homology"/>
<dbReference type="RefSeq" id="WP_049596129.1">
    <property type="nucleotide sequence ID" value="NZ_CABHPY010000098.1"/>
</dbReference>
<evidence type="ECO:0000313" key="11">
    <source>
        <dbReference type="Proteomes" id="UP000038647"/>
    </source>
</evidence>
<dbReference type="InterPro" id="IPR006135">
    <property type="entry name" value="T3SS_substrate_exporter"/>
</dbReference>
<dbReference type="Gene3D" id="3.40.1690.10">
    <property type="entry name" value="secretion proteins EscU"/>
    <property type="match status" value="1"/>
</dbReference>
<dbReference type="eggNOG" id="COG4792">
    <property type="taxonomic scope" value="Bacteria"/>
</dbReference>
<gene>
    <name evidence="9" type="primary">flhB1</name>
    <name evidence="9" type="ORF">ERS137965_02341</name>
    <name evidence="10" type="ORF">ERS137966_03836</name>
</gene>
<keyword evidence="3" id="KW-1003">Cell membrane</keyword>
<feature type="transmembrane region" description="Helical" evidence="8">
    <location>
        <begin position="83"/>
        <end position="110"/>
    </location>
</feature>
<dbReference type="InterPro" id="IPR006307">
    <property type="entry name" value="BsaZ-like"/>
</dbReference>
<reference evidence="9 12" key="2">
    <citation type="submission" date="2015-03" db="EMBL/GenBank/DDBJ databases">
        <authorList>
            <person name="Murphy D."/>
        </authorList>
    </citation>
    <scope>NUCLEOTIDE SEQUENCE [LARGE SCALE GENOMIC DNA]</scope>
    <source>
        <strain evidence="9 12">IP06005</strain>
    </source>
</reference>
<name>A0A0T9U4W5_YERAL</name>
<dbReference type="EMBL" id="CQEH01000025">
    <property type="protein sequence ID" value="CNL66289.1"/>
    <property type="molecule type" value="Genomic_DNA"/>
</dbReference>
<feature type="transmembrane region" description="Helical" evidence="8">
    <location>
        <begin position="185"/>
        <end position="204"/>
    </location>
</feature>
<dbReference type="PRINTS" id="PR00950">
    <property type="entry name" value="TYPE3IMSPROT"/>
</dbReference>
<dbReference type="Pfam" id="PF01312">
    <property type="entry name" value="Bac_export_2"/>
    <property type="match status" value="1"/>
</dbReference>
<organism evidence="9 12">
    <name type="scientific">Yersinia aldovae</name>
    <dbReference type="NCBI Taxonomy" id="29483"/>
    <lineage>
        <taxon>Bacteria</taxon>
        <taxon>Pseudomonadati</taxon>
        <taxon>Pseudomonadota</taxon>
        <taxon>Gammaproteobacteria</taxon>
        <taxon>Enterobacterales</taxon>
        <taxon>Yersiniaceae</taxon>
        <taxon>Yersinia</taxon>
    </lineage>
</organism>
<dbReference type="GO" id="GO:0009306">
    <property type="term" value="P:protein secretion"/>
    <property type="evidence" value="ECO:0007669"/>
    <property type="project" value="InterPro"/>
</dbReference>
<evidence type="ECO:0000256" key="6">
    <source>
        <dbReference type="ARBA" id="ARBA00023136"/>
    </source>
</evidence>
<sequence>MSEKTEQPTEKKKRDSRQEGQVIKSMEITSGIQLVTVLAFFHFFANAMIQRVAGLMLLAAGLINKPFSYAVGVMTRALFSAGGLMFALFGGMLAAATIASVLAQVGFMVASKALGFKAERISPVSNLKQIFSLRSLIELIKSCLKVILLCLIFVYLFRYYAPTFQALPYCDPACAIPVFSTFVRWMWYALLTFYVVLGVFDYAFQSHNTLKQQRMSKEDVKQEHKDMEGDPQTKKRRRELQREMQSGSLAQNVRQSAVVVRNPTHIAVCLGYDPVEMPVPTILEKGTDARAEHIVSLALRESIPVVENIALARQLFHDVKCGEMIPESQFEPVAALLRLVLEIDYDTETDK</sequence>
<evidence type="ECO:0000313" key="12">
    <source>
        <dbReference type="Proteomes" id="UP000041595"/>
    </source>
</evidence>
<evidence type="ECO:0000313" key="10">
    <source>
        <dbReference type="EMBL" id="CNL66289.1"/>
    </source>
</evidence>
<accession>A0A0T9U4W5</accession>
<evidence type="ECO:0000256" key="3">
    <source>
        <dbReference type="ARBA" id="ARBA00022475"/>
    </source>
</evidence>
<dbReference type="Proteomes" id="UP000041595">
    <property type="component" value="Unassembled WGS sequence"/>
</dbReference>
<evidence type="ECO:0000256" key="7">
    <source>
        <dbReference type="SAM" id="MobiDB-lite"/>
    </source>
</evidence>